<name>E3MN21_CAERE</name>
<feature type="region of interest" description="Disordered" evidence="3">
    <location>
        <begin position="166"/>
        <end position="190"/>
    </location>
</feature>
<dbReference type="Proteomes" id="UP000008281">
    <property type="component" value="Unassembled WGS sequence"/>
</dbReference>
<reference evidence="4" key="1">
    <citation type="submission" date="2007-07" db="EMBL/GenBank/DDBJ databases">
        <title>PCAP assembly of the Caenorhabditis remanei genome.</title>
        <authorList>
            <consortium name="The Caenorhabditis remanei Sequencing Consortium"/>
            <person name="Wilson R.K."/>
        </authorList>
    </citation>
    <scope>NUCLEOTIDE SEQUENCE [LARGE SCALE GENOMIC DNA]</scope>
    <source>
        <strain evidence="4">PB4641</strain>
    </source>
</reference>
<evidence type="ECO:0000256" key="2">
    <source>
        <dbReference type="ARBA" id="ARBA00022786"/>
    </source>
</evidence>
<dbReference type="SUPFAM" id="SSF81382">
    <property type="entry name" value="Skp1 dimerisation domain-like"/>
    <property type="match status" value="1"/>
</dbReference>
<dbReference type="OrthoDB" id="2342932at2759"/>
<dbReference type="Pfam" id="PF01466">
    <property type="entry name" value="Skp1"/>
    <property type="match status" value="1"/>
</dbReference>
<dbReference type="eggNOG" id="KOG1724">
    <property type="taxonomic scope" value="Eukaryota"/>
</dbReference>
<accession>E3MN21</accession>
<dbReference type="KEGG" id="crq:GCK72_005711"/>
<dbReference type="STRING" id="31234.E3MN21"/>
<dbReference type="InterPro" id="IPR011333">
    <property type="entry name" value="SKP1/BTB/POZ_sf"/>
</dbReference>
<dbReference type="GO" id="GO:0006511">
    <property type="term" value="P:ubiquitin-dependent protein catabolic process"/>
    <property type="evidence" value="ECO:0007669"/>
    <property type="project" value="InterPro"/>
</dbReference>
<dbReference type="HOGENOM" id="CLU_059252_7_0_1"/>
<dbReference type="InterPro" id="IPR036296">
    <property type="entry name" value="SKP1-like_dim_sf"/>
</dbReference>
<keyword evidence="5" id="KW-1185">Reference proteome</keyword>
<dbReference type="CTD" id="9797605"/>
<feature type="compositionally biased region" description="Low complexity" evidence="3">
    <location>
        <begin position="169"/>
        <end position="184"/>
    </location>
</feature>
<dbReference type="InterPro" id="IPR016072">
    <property type="entry name" value="Skp1_comp_dimer"/>
</dbReference>
<protein>
    <submittedName>
        <fullName evidence="4">Uncharacterized protein</fullName>
    </submittedName>
</protein>
<dbReference type="SMART" id="SM00512">
    <property type="entry name" value="Skp1"/>
    <property type="match status" value="1"/>
</dbReference>
<dbReference type="PANTHER" id="PTHR11165">
    <property type="entry name" value="SKP1"/>
    <property type="match status" value="1"/>
</dbReference>
<dbReference type="InterPro" id="IPR016073">
    <property type="entry name" value="Skp1_comp_POZ"/>
</dbReference>
<evidence type="ECO:0000256" key="1">
    <source>
        <dbReference type="ARBA" id="ARBA00009993"/>
    </source>
</evidence>
<sequence length="190" mass="21751">MSCKEPTTSPTPENNITVVSSDGKEFLLDLKLTEQSETLARLILNFEYDRTDVKKDPVPLGNITSAQMQKIIEWLQHHRYYPKWEQNDIHYSTSFTFETWVEEYLNIPNNEMFELLNAANYLNIPRLFSTICRIMASRITGKSAEQIRTVLNIKTDVKNDVYTGIPIQEDSSSSEDGMSEISLSPSPPPI</sequence>
<dbReference type="OMA" id="LMSAANY"/>
<dbReference type="InterPro" id="IPR001232">
    <property type="entry name" value="SKP1-like"/>
</dbReference>
<dbReference type="SUPFAM" id="SSF54695">
    <property type="entry name" value="POZ domain"/>
    <property type="match status" value="1"/>
</dbReference>
<keyword evidence="2" id="KW-0833">Ubl conjugation pathway</keyword>
<dbReference type="Gene3D" id="3.30.710.10">
    <property type="entry name" value="Potassium Channel Kv1.1, Chain A"/>
    <property type="match status" value="1"/>
</dbReference>
<organism evidence="5">
    <name type="scientific">Caenorhabditis remanei</name>
    <name type="common">Caenorhabditis vulgaris</name>
    <dbReference type="NCBI Taxonomy" id="31234"/>
    <lineage>
        <taxon>Eukaryota</taxon>
        <taxon>Metazoa</taxon>
        <taxon>Ecdysozoa</taxon>
        <taxon>Nematoda</taxon>
        <taxon>Chromadorea</taxon>
        <taxon>Rhabditida</taxon>
        <taxon>Rhabditina</taxon>
        <taxon>Rhabditomorpha</taxon>
        <taxon>Rhabditoidea</taxon>
        <taxon>Rhabditidae</taxon>
        <taxon>Peloderinae</taxon>
        <taxon>Caenorhabditis</taxon>
    </lineage>
</organism>
<evidence type="ECO:0000313" key="4">
    <source>
        <dbReference type="EMBL" id="EFP05126.1"/>
    </source>
</evidence>
<dbReference type="EMBL" id="DS268458">
    <property type="protein sequence ID" value="EFP05126.1"/>
    <property type="molecule type" value="Genomic_DNA"/>
</dbReference>
<evidence type="ECO:0000313" key="5">
    <source>
        <dbReference type="Proteomes" id="UP000008281"/>
    </source>
</evidence>
<dbReference type="GeneID" id="9797605"/>
<dbReference type="InterPro" id="IPR016897">
    <property type="entry name" value="SKP1"/>
</dbReference>
<evidence type="ECO:0000256" key="3">
    <source>
        <dbReference type="SAM" id="MobiDB-lite"/>
    </source>
</evidence>
<comment type="similarity">
    <text evidence="1">Belongs to the SKP1 family.</text>
</comment>
<dbReference type="Pfam" id="PF03931">
    <property type="entry name" value="Skp1_POZ"/>
    <property type="match status" value="1"/>
</dbReference>
<dbReference type="AlphaFoldDB" id="E3MN21"/>
<gene>
    <name evidence="4" type="ORF">CRE_04056</name>
</gene>
<proteinExistence type="inferred from homology"/>